<dbReference type="InterPro" id="IPR002781">
    <property type="entry name" value="TM_pro_TauE-like"/>
</dbReference>
<keyword evidence="9" id="KW-1185">Reference proteome</keyword>
<reference evidence="8 9" key="2">
    <citation type="journal article" date="2020" name="Microbiol. Resour. Announc.">
        <title>Antarctic desert soil bacteria exhibit high novel natural product potential, evaluated through long-read genome sequencing and comparative genomics.</title>
        <authorList>
            <person name="Benaud N."/>
            <person name="Edwards R.J."/>
            <person name="Amos T.G."/>
            <person name="D'Agostino P.M."/>
            <person name="Gutierrez-Chavez C."/>
            <person name="Montgomery K."/>
            <person name="Nicetic I."/>
            <person name="Ferrari B.C."/>
        </authorList>
    </citation>
    <scope>NUCLEOTIDE SEQUENCE [LARGE SCALE GENOMIC DNA]</scope>
    <source>
        <strain evidence="8 9">SPB151</strain>
    </source>
</reference>
<keyword evidence="4 6" id="KW-1133">Transmembrane helix</keyword>
<sequence length="329" mass="33734">MDWGLAAAAFGIGIVVGLTGMGGGALMTPVLVLFFGVPPLAAVSSDLVASAVMKPVGAAVHLKRGTVHLKLVGWLCIGSIPAAFGGVLIARALGDGEQVQTIIQRALGVALLIAATGLSVRAYIRLVERARKRDGLLPPLPQGRPRITARPIPTIAVGVVGGLVVGLTSVGSGSLIIIALMALYPGLKASELVGTDLLQAVPLVASAALGHLLFGEFQLNLTLAMLIGCVPGVWLGARVSSRAPGGLIRRVLAFVLLASALKLLGVPNATTALTLVGAALIAPPLWMLVRRRHGFPMLARADKTGDTDTDAGEDEGKSSPDQLEQKVQP</sequence>
<dbReference type="InterPro" id="IPR051598">
    <property type="entry name" value="TSUP/Inactive_protease-like"/>
</dbReference>
<evidence type="ECO:0000313" key="9">
    <source>
        <dbReference type="Proteomes" id="UP000515563"/>
    </source>
</evidence>
<dbReference type="RefSeq" id="WP_185444443.1">
    <property type="nucleotide sequence ID" value="NZ_CP043661.1"/>
</dbReference>
<gene>
    <name evidence="8" type="ORF">F1D05_34110</name>
</gene>
<evidence type="ECO:0000256" key="2">
    <source>
        <dbReference type="ARBA" id="ARBA00009142"/>
    </source>
</evidence>
<accession>A0A7G6X720</accession>
<dbReference type="Proteomes" id="UP000515563">
    <property type="component" value="Chromosome"/>
</dbReference>
<dbReference type="KEGG" id="kqi:F1D05_34110"/>
<evidence type="ECO:0000256" key="6">
    <source>
        <dbReference type="RuleBase" id="RU363041"/>
    </source>
</evidence>
<feature type="transmembrane region" description="Helical" evidence="6">
    <location>
        <begin position="6"/>
        <end position="35"/>
    </location>
</feature>
<comment type="similarity">
    <text evidence="2 6">Belongs to the 4-toluene sulfonate uptake permease (TSUP) (TC 2.A.102) family.</text>
</comment>
<feature type="region of interest" description="Disordered" evidence="7">
    <location>
        <begin position="300"/>
        <end position="329"/>
    </location>
</feature>
<dbReference type="Pfam" id="PF01925">
    <property type="entry name" value="TauE"/>
    <property type="match status" value="1"/>
</dbReference>
<proteinExistence type="inferred from homology"/>
<comment type="subcellular location">
    <subcellularLocation>
        <location evidence="6">Cell membrane</location>
        <topology evidence="6">Multi-pass membrane protein</topology>
    </subcellularLocation>
    <subcellularLocation>
        <location evidence="1">Membrane</location>
        <topology evidence="1">Multi-pass membrane protein</topology>
    </subcellularLocation>
</comment>
<dbReference type="GO" id="GO:0005886">
    <property type="term" value="C:plasma membrane"/>
    <property type="evidence" value="ECO:0007669"/>
    <property type="project" value="UniProtKB-SubCell"/>
</dbReference>
<name>A0A7G6X720_9ACTN</name>
<feature type="transmembrane region" description="Helical" evidence="6">
    <location>
        <begin position="247"/>
        <end position="265"/>
    </location>
</feature>
<feature type="transmembrane region" description="Helical" evidence="6">
    <location>
        <begin position="271"/>
        <end position="289"/>
    </location>
</feature>
<dbReference type="PANTHER" id="PTHR43701:SF2">
    <property type="entry name" value="MEMBRANE TRANSPORTER PROTEIN YJNA-RELATED"/>
    <property type="match status" value="1"/>
</dbReference>
<feature type="transmembrane region" description="Helical" evidence="6">
    <location>
        <begin position="102"/>
        <end position="124"/>
    </location>
</feature>
<organism evidence="8 9">
    <name type="scientific">Kribbella qitaiheensis</name>
    <dbReference type="NCBI Taxonomy" id="1544730"/>
    <lineage>
        <taxon>Bacteria</taxon>
        <taxon>Bacillati</taxon>
        <taxon>Actinomycetota</taxon>
        <taxon>Actinomycetes</taxon>
        <taxon>Propionibacteriales</taxon>
        <taxon>Kribbellaceae</taxon>
        <taxon>Kribbella</taxon>
    </lineage>
</organism>
<evidence type="ECO:0000313" key="8">
    <source>
        <dbReference type="EMBL" id="QNE22035.1"/>
    </source>
</evidence>
<evidence type="ECO:0000256" key="1">
    <source>
        <dbReference type="ARBA" id="ARBA00004141"/>
    </source>
</evidence>
<evidence type="ECO:0000256" key="7">
    <source>
        <dbReference type="SAM" id="MobiDB-lite"/>
    </source>
</evidence>
<protein>
    <recommendedName>
        <fullName evidence="6">Probable membrane transporter protein</fullName>
    </recommendedName>
</protein>
<feature type="transmembrane region" description="Helical" evidence="6">
    <location>
        <begin position="217"/>
        <end position="235"/>
    </location>
</feature>
<dbReference type="PANTHER" id="PTHR43701">
    <property type="entry name" value="MEMBRANE TRANSPORTER PROTEIN MJ0441-RELATED"/>
    <property type="match status" value="1"/>
</dbReference>
<feature type="transmembrane region" description="Helical" evidence="6">
    <location>
        <begin position="154"/>
        <end position="184"/>
    </location>
</feature>
<keyword evidence="6" id="KW-1003">Cell membrane</keyword>
<dbReference type="AlphaFoldDB" id="A0A7G6X720"/>
<evidence type="ECO:0000256" key="4">
    <source>
        <dbReference type="ARBA" id="ARBA00022989"/>
    </source>
</evidence>
<keyword evidence="3 6" id="KW-0812">Transmembrane</keyword>
<feature type="compositionally biased region" description="Polar residues" evidence="7">
    <location>
        <begin position="319"/>
        <end position="329"/>
    </location>
</feature>
<evidence type="ECO:0000256" key="5">
    <source>
        <dbReference type="ARBA" id="ARBA00023136"/>
    </source>
</evidence>
<dbReference type="EMBL" id="CP043661">
    <property type="protein sequence ID" value="QNE22035.1"/>
    <property type="molecule type" value="Genomic_DNA"/>
</dbReference>
<keyword evidence="5 6" id="KW-0472">Membrane</keyword>
<feature type="transmembrane region" description="Helical" evidence="6">
    <location>
        <begin position="71"/>
        <end position="90"/>
    </location>
</feature>
<reference evidence="9" key="1">
    <citation type="submission" date="2019-09" db="EMBL/GenBank/DDBJ databases">
        <title>Antimicrobial potential of Antarctic Bacteria.</title>
        <authorList>
            <person name="Benaud N."/>
            <person name="Edwards R.J."/>
            <person name="Ferrari B.C."/>
        </authorList>
    </citation>
    <scope>NUCLEOTIDE SEQUENCE [LARGE SCALE GENOMIC DNA]</scope>
    <source>
        <strain evidence="9">SPB151</strain>
    </source>
</reference>
<evidence type="ECO:0000256" key="3">
    <source>
        <dbReference type="ARBA" id="ARBA00022692"/>
    </source>
</evidence>